<evidence type="ECO:0000256" key="2">
    <source>
        <dbReference type="ARBA" id="ARBA00022448"/>
    </source>
</evidence>
<dbReference type="CDD" id="cd03235">
    <property type="entry name" value="ABC_Metallic_Cations"/>
    <property type="match status" value="1"/>
</dbReference>
<accession>A0A6L7G9M1</accession>
<comment type="caution">
    <text evidence="8">The sequence shown here is derived from an EMBL/GenBank/DDBJ whole genome shotgun (WGS) entry which is preliminary data.</text>
</comment>
<dbReference type="RefSeq" id="WP_160896128.1">
    <property type="nucleotide sequence ID" value="NZ_WUMU01000023.1"/>
</dbReference>
<dbReference type="InterPro" id="IPR017871">
    <property type="entry name" value="ABC_transporter-like_CS"/>
</dbReference>
<evidence type="ECO:0000313" key="8">
    <source>
        <dbReference type="EMBL" id="MXN20000.1"/>
    </source>
</evidence>
<keyword evidence="6" id="KW-0406">Ion transport</keyword>
<evidence type="ECO:0000313" key="9">
    <source>
        <dbReference type="Proteomes" id="UP000477911"/>
    </source>
</evidence>
<dbReference type="GO" id="GO:0016887">
    <property type="term" value="F:ATP hydrolysis activity"/>
    <property type="evidence" value="ECO:0007669"/>
    <property type="project" value="InterPro"/>
</dbReference>
<keyword evidence="3" id="KW-0547">Nucleotide-binding</keyword>
<evidence type="ECO:0000256" key="6">
    <source>
        <dbReference type="ARBA" id="ARBA00023065"/>
    </source>
</evidence>
<dbReference type="EMBL" id="WUMU01000023">
    <property type="protein sequence ID" value="MXN20000.1"/>
    <property type="molecule type" value="Genomic_DNA"/>
</dbReference>
<evidence type="ECO:0000256" key="3">
    <source>
        <dbReference type="ARBA" id="ARBA00022741"/>
    </source>
</evidence>
<dbReference type="SMART" id="SM00382">
    <property type="entry name" value="AAA"/>
    <property type="match status" value="1"/>
</dbReference>
<keyword evidence="2" id="KW-0813">Transport</keyword>
<keyword evidence="9" id="KW-1185">Reference proteome</keyword>
<dbReference type="InterPro" id="IPR027417">
    <property type="entry name" value="P-loop_NTPase"/>
</dbReference>
<keyword evidence="5" id="KW-0862">Zinc</keyword>
<name>A0A6L7G9M1_9RHOB</name>
<proteinExistence type="inferred from homology"/>
<evidence type="ECO:0000259" key="7">
    <source>
        <dbReference type="PROSITE" id="PS50893"/>
    </source>
</evidence>
<dbReference type="AlphaFoldDB" id="A0A6L7G9M1"/>
<comment type="similarity">
    <text evidence="1">Belongs to the ABC transporter superfamily.</text>
</comment>
<dbReference type="InterPro" id="IPR003593">
    <property type="entry name" value="AAA+_ATPase"/>
</dbReference>
<dbReference type="PANTHER" id="PTHR42734">
    <property type="entry name" value="METAL TRANSPORT SYSTEM ATP-BINDING PROTEIN TM_0124-RELATED"/>
    <property type="match status" value="1"/>
</dbReference>
<organism evidence="8 9">
    <name type="scientific">Pseudooceanicola albus</name>
    <dbReference type="NCBI Taxonomy" id="2692189"/>
    <lineage>
        <taxon>Bacteria</taxon>
        <taxon>Pseudomonadati</taxon>
        <taxon>Pseudomonadota</taxon>
        <taxon>Alphaproteobacteria</taxon>
        <taxon>Rhodobacterales</taxon>
        <taxon>Paracoccaceae</taxon>
        <taxon>Pseudooceanicola</taxon>
    </lineage>
</organism>
<dbReference type="Proteomes" id="UP000477911">
    <property type="component" value="Unassembled WGS sequence"/>
</dbReference>
<gene>
    <name evidence="8" type="ORF">GR170_19365</name>
</gene>
<protein>
    <submittedName>
        <fullName evidence="8">ATP-binding cassette domain-containing protein</fullName>
    </submittedName>
</protein>
<dbReference type="InterPro" id="IPR050153">
    <property type="entry name" value="Metal_Ion_Import_ABC"/>
</dbReference>
<evidence type="ECO:0000256" key="4">
    <source>
        <dbReference type="ARBA" id="ARBA00022840"/>
    </source>
</evidence>
<evidence type="ECO:0000256" key="1">
    <source>
        <dbReference type="ARBA" id="ARBA00005417"/>
    </source>
</evidence>
<keyword evidence="5" id="KW-0864">Zinc transport</keyword>
<dbReference type="Gene3D" id="3.40.50.300">
    <property type="entry name" value="P-loop containing nucleotide triphosphate hydrolases"/>
    <property type="match status" value="1"/>
</dbReference>
<dbReference type="SUPFAM" id="SSF52540">
    <property type="entry name" value="P-loop containing nucleoside triphosphate hydrolases"/>
    <property type="match status" value="1"/>
</dbReference>
<dbReference type="PANTHER" id="PTHR42734:SF5">
    <property type="entry name" value="IRON TRANSPORT SYSTEM ATP-BINDING PROTEIN HI_0361-RELATED"/>
    <property type="match status" value="1"/>
</dbReference>
<sequence length="251" mass="27214">MTSAAIRFQDVTVAYDRHPALHHLTGSFDPGSLTAIAGPNGAGKSTLLRALMGELAPVTGRIERGGLALRDLGYLPQAAAIERGFPITVADTVILGGWRRIGSFRGVTRALRRRAAEALEAVGLEGFDARPVSALSAGQFQRVLFARLLVQDAPVIVLDEPFTAIDARTTRDLLDIVTRWHGEGRTVIAVLHDFDQVRAHFPQTLLLARDLIGWGPTRDTLTPANLRRARAMAEAWDESAAICDIPPETRS</sequence>
<feature type="domain" description="ABC transporter" evidence="7">
    <location>
        <begin position="6"/>
        <end position="234"/>
    </location>
</feature>
<dbReference type="GO" id="GO:0006829">
    <property type="term" value="P:zinc ion transport"/>
    <property type="evidence" value="ECO:0007669"/>
    <property type="project" value="UniProtKB-KW"/>
</dbReference>
<keyword evidence="4 8" id="KW-0067">ATP-binding</keyword>
<dbReference type="InterPro" id="IPR003439">
    <property type="entry name" value="ABC_transporter-like_ATP-bd"/>
</dbReference>
<reference evidence="8 9" key="1">
    <citation type="submission" date="2019-12" db="EMBL/GenBank/DDBJ databases">
        <authorList>
            <person name="Li M."/>
        </authorList>
    </citation>
    <scope>NUCLEOTIDE SEQUENCE [LARGE SCALE GENOMIC DNA]</scope>
    <source>
        <strain evidence="8 9">GBMRC 2024</strain>
    </source>
</reference>
<dbReference type="PROSITE" id="PS00211">
    <property type="entry name" value="ABC_TRANSPORTER_1"/>
    <property type="match status" value="1"/>
</dbReference>
<evidence type="ECO:0000256" key="5">
    <source>
        <dbReference type="ARBA" id="ARBA00022906"/>
    </source>
</evidence>
<dbReference type="PROSITE" id="PS50893">
    <property type="entry name" value="ABC_TRANSPORTER_2"/>
    <property type="match status" value="1"/>
</dbReference>
<dbReference type="Pfam" id="PF00005">
    <property type="entry name" value="ABC_tran"/>
    <property type="match status" value="1"/>
</dbReference>
<dbReference type="GO" id="GO:0005524">
    <property type="term" value="F:ATP binding"/>
    <property type="evidence" value="ECO:0007669"/>
    <property type="project" value="UniProtKB-KW"/>
</dbReference>